<dbReference type="SUPFAM" id="SSF55811">
    <property type="entry name" value="Nudix"/>
    <property type="match status" value="1"/>
</dbReference>
<dbReference type="Gene3D" id="3.90.79.10">
    <property type="entry name" value="Nucleoside Triphosphate Pyrophosphohydrolase"/>
    <property type="match status" value="1"/>
</dbReference>
<comment type="caution">
    <text evidence="5">The sequence shown here is derived from an EMBL/GenBank/DDBJ whole genome shotgun (WGS) entry which is preliminary data.</text>
</comment>
<dbReference type="PROSITE" id="PS00893">
    <property type="entry name" value="NUDIX_BOX"/>
    <property type="match status" value="1"/>
</dbReference>
<gene>
    <name evidence="5" type="ORF">DXH78_09350</name>
</gene>
<dbReference type="GO" id="GO:0006167">
    <property type="term" value="P:AMP biosynthetic process"/>
    <property type="evidence" value="ECO:0007669"/>
    <property type="project" value="TreeGrafter"/>
</dbReference>
<dbReference type="CDD" id="cd03673">
    <property type="entry name" value="NUDIX_Ap6A_hydrolase"/>
    <property type="match status" value="1"/>
</dbReference>
<protein>
    <submittedName>
        <fullName evidence="5">NUDIX domain-containing protein</fullName>
    </submittedName>
</protein>
<dbReference type="PANTHER" id="PTHR21340">
    <property type="entry name" value="DIADENOSINE 5,5-P1,P4-TETRAPHOSPHATE PYROPHOSPHOHYDROLASE MUTT"/>
    <property type="match status" value="1"/>
</dbReference>
<evidence type="ECO:0000313" key="5">
    <source>
        <dbReference type="EMBL" id="RDV05803.1"/>
    </source>
</evidence>
<dbReference type="InterPro" id="IPR020084">
    <property type="entry name" value="NUDIX_hydrolase_CS"/>
</dbReference>
<dbReference type="InterPro" id="IPR000086">
    <property type="entry name" value="NUDIX_hydrolase_dom"/>
</dbReference>
<evidence type="ECO:0000256" key="3">
    <source>
        <dbReference type="SAM" id="MobiDB-lite"/>
    </source>
</evidence>
<feature type="compositionally biased region" description="Basic and acidic residues" evidence="3">
    <location>
        <begin position="195"/>
        <end position="210"/>
    </location>
</feature>
<comment type="cofactor">
    <cofactor evidence="1">
        <name>Mg(2+)</name>
        <dbReference type="ChEBI" id="CHEBI:18420"/>
    </cofactor>
</comment>
<evidence type="ECO:0000256" key="1">
    <source>
        <dbReference type="ARBA" id="ARBA00001946"/>
    </source>
</evidence>
<dbReference type="InterPro" id="IPR015797">
    <property type="entry name" value="NUDIX_hydrolase-like_dom_sf"/>
</dbReference>
<dbReference type="GO" id="GO:0006754">
    <property type="term" value="P:ATP biosynthetic process"/>
    <property type="evidence" value="ECO:0007669"/>
    <property type="project" value="TreeGrafter"/>
</dbReference>
<dbReference type="EMBL" id="QRGO01000001">
    <property type="protein sequence ID" value="RDV05803.1"/>
    <property type="molecule type" value="Genomic_DNA"/>
</dbReference>
<feature type="region of interest" description="Disordered" evidence="3">
    <location>
        <begin position="130"/>
        <end position="288"/>
    </location>
</feature>
<evidence type="ECO:0000259" key="4">
    <source>
        <dbReference type="PROSITE" id="PS51462"/>
    </source>
</evidence>
<evidence type="ECO:0000313" key="6">
    <source>
        <dbReference type="Proteomes" id="UP000263993"/>
    </source>
</evidence>
<feature type="compositionally biased region" description="Basic residues" evidence="3">
    <location>
        <begin position="211"/>
        <end position="223"/>
    </location>
</feature>
<accession>A0A371BEG6</accession>
<organism evidence="5 6">
    <name type="scientific">Undibacter mobilis</name>
    <dbReference type="NCBI Taxonomy" id="2292256"/>
    <lineage>
        <taxon>Bacteria</taxon>
        <taxon>Pseudomonadati</taxon>
        <taxon>Pseudomonadota</taxon>
        <taxon>Alphaproteobacteria</taxon>
        <taxon>Hyphomicrobiales</taxon>
        <taxon>Nitrobacteraceae</taxon>
        <taxon>Undibacter</taxon>
    </lineage>
</organism>
<dbReference type="PANTHER" id="PTHR21340:SF0">
    <property type="entry name" value="BIS(5'-NUCLEOSYL)-TETRAPHOSPHATASE [ASYMMETRICAL]"/>
    <property type="match status" value="1"/>
</dbReference>
<dbReference type="AlphaFoldDB" id="A0A371BEG6"/>
<reference evidence="6" key="1">
    <citation type="submission" date="2018-08" db="EMBL/GenBank/DDBJ databases">
        <authorList>
            <person name="Kim S.-J."/>
            <person name="Jung G.-Y."/>
        </authorList>
    </citation>
    <scope>NUCLEOTIDE SEQUENCE [LARGE SCALE GENOMIC DNA]</scope>
    <source>
        <strain evidence="6">GY_H</strain>
    </source>
</reference>
<dbReference type="Pfam" id="PF00293">
    <property type="entry name" value="NUDIX"/>
    <property type="match status" value="1"/>
</dbReference>
<dbReference type="OrthoDB" id="9816040at2"/>
<feature type="compositionally biased region" description="Low complexity" evidence="3">
    <location>
        <begin position="255"/>
        <end position="267"/>
    </location>
</feature>
<evidence type="ECO:0000256" key="2">
    <source>
        <dbReference type="ARBA" id="ARBA00022801"/>
    </source>
</evidence>
<feature type="compositionally biased region" description="Basic residues" evidence="3">
    <location>
        <begin position="156"/>
        <end position="194"/>
    </location>
</feature>
<dbReference type="InterPro" id="IPR051325">
    <property type="entry name" value="Nudix_hydrolase_domain"/>
</dbReference>
<dbReference type="PROSITE" id="PS51462">
    <property type="entry name" value="NUDIX"/>
    <property type="match status" value="1"/>
</dbReference>
<dbReference type="Proteomes" id="UP000263993">
    <property type="component" value="Unassembled WGS sequence"/>
</dbReference>
<proteinExistence type="predicted"/>
<keyword evidence="6" id="KW-1185">Reference proteome</keyword>
<feature type="domain" description="Nudix hydrolase" evidence="4">
    <location>
        <begin position="1"/>
        <end position="124"/>
    </location>
</feature>
<sequence length="288" mass="31809">MEAAGGIVLRKGAGKLVAVVQRSKDDAWVLPRGKLKRDENPAAAARREVVEETGHRVEVHEYLGAITYRAGGRPKVVQFWRMEADPEPSHELMPDIVAVDWLPLKAAIRRLSYPLEKLFLRHAIARALKKQRVKNAKVKTVVAKAKAGKTDNTKTGKVKPAKAGKRSHKRKLKKSAQKKSASKAAARQHPKLKRQAKDARRAGKTKDRAKDRGKRKAKDKKKNKSEGKNRKPKKDRNKAAAPMAPPNTAKTALVAAPPARPAAQPQAVERSPHPRKTILQRVLGRLAG</sequence>
<name>A0A371BEG6_9BRAD</name>
<keyword evidence="2" id="KW-0378">Hydrolase</keyword>
<dbReference type="GO" id="GO:0004081">
    <property type="term" value="F:bis(5'-nucleosyl)-tetraphosphatase (asymmetrical) activity"/>
    <property type="evidence" value="ECO:0007669"/>
    <property type="project" value="TreeGrafter"/>
</dbReference>